<keyword evidence="3" id="KW-0813">Transport</keyword>
<dbReference type="GO" id="GO:0033214">
    <property type="term" value="P:siderophore-iron import into cell"/>
    <property type="evidence" value="ECO:0007669"/>
    <property type="project" value="TreeGrafter"/>
</dbReference>
<feature type="transmembrane region" description="Helical" evidence="9">
    <location>
        <begin position="122"/>
        <end position="139"/>
    </location>
</feature>
<evidence type="ECO:0000256" key="6">
    <source>
        <dbReference type="ARBA" id="ARBA00022989"/>
    </source>
</evidence>
<dbReference type="FunFam" id="1.10.3470.10:FF:000001">
    <property type="entry name" value="Vitamin B12 ABC transporter permease BtuC"/>
    <property type="match status" value="1"/>
</dbReference>
<evidence type="ECO:0000256" key="1">
    <source>
        <dbReference type="ARBA" id="ARBA00004651"/>
    </source>
</evidence>
<feature type="transmembrane region" description="Helical" evidence="9">
    <location>
        <begin position="209"/>
        <end position="231"/>
    </location>
</feature>
<evidence type="ECO:0000256" key="4">
    <source>
        <dbReference type="ARBA" id="ARBA00022475"/>
    </source>
</evidence>
<dbReference type="InterPro" id="IPR037294">
    <property type="entry name" value="ABC_BtuC-like"/>
</dbReference>
<feature type="transmembrane region" description="Helical" evidence="9">
    <location>
        <begin position="365"/>
        <end position="386"/>
    </location>
</feature>
<dbReference type="Gene3D" id="1.10.3470.10">
    <property type="entry name" value="ABC transporter involved in vitamin B12 uptake, BtuC"/>
    <property type="match status" value="1"/>
</dbReference>
<dbReference type="OrthoDB" id="9782305at2"/>
<sequence length="397" mass="40959">MTTPTPTTPTPTTTPPRTTGAHTPGPRTTRAHTTAPRTARPRTAAPPRTTRQRQRQRRFTLTVAVLVVMLAATVIGSAMVGQFPLAVADIVASIGRRLGLVPVDAAAQFADGALWNVRFPRIALGLIVGAALGIAGTMMQGMFGNPLAEPGVIGVSAGCAVGACAAIVFGLDWAGAATVPVAAFVFGLITTFAVYFLSRSTGRTQILTLVLTGIAVNAVASALIALCVFLADTASREQIVFWQLGSLNGASWISVATTAPFLLLGGVGALISAGKLDLLALGERQARHLGVNVERLRVVSIVCVAILTSAAVAYAGIIAFVGLIIPHLLRLLVGPSHRLLVPASALGGALLISLADMLSRTLVPFADLPIGMFTALVGGPVFFVLMRRSLRGGTGMP</sequence>
<reference evidence="10 11" key="1">
    <citation type="submission" date="2018-03" db="EMBL/GenBank/DDBJ databases">
        <title>Genomic Encyclopedia of Type Strains, Phase III (KMG-III): the genomes of soil and plant-associated and newly described type strains.</title>
        <authorList>
            <person name="Whitman W."/>
        </authorList>
    </citation>
    <scope>NUCLEOTIDE SEQUENCE [LARGE SCALE GENOMIC DNA]</scope>
    <source>
        <strain evidence="10 11">CGMCC 1.12484</strain>
    </source>
</reference>
<dbReference type="RefSeq" id="WP_106213341.1">
    <property type="nucleotide sequence ID" value="NZ_PVTL01000006.1"/>
</dbReference>
<evidence type="ECO:0000256" key="9">
    <source>
        <dbReference type="SAM" id="Phobius"/>
    </source>
</evidence>
<dbReference type="SUPFAM" id="SSF81345">
    <property type="entry name" value="ABC transporter involved in vitamin B12 uptake, BtuC"/>
    <property type="match status" value="1"/>
</dbReference>
<dbReference type="PANTHER" id="PTHR30472">
    <property type="entry name" value="FERRIC ENTEROBACTIN TRANSPORT SYSTEM PERMEASE PROTEIN"/>
    <property type="match status" value="1"/>
</dbReference>
<feature type="compositionally biased region" description="Low complexity" evidence="8">
    <location>
        <begin position="15"/>
        <end position="49"/>
    </location>
</feature>
<evidence type="ECO:0000256" key="8">
    <source>
        <dbReference type="SAM" id="MobiDB-lite"/>
    </source>
</evidence>
<dbReference type="InterPro" id="IPR000522">
    <property type="entry name" value="ABC_transptr_permease_BtuC"/>
</dbReference>
<protein>
    <submittedName>
        <fullName evidence="10">Iron complex transport system permease protein</fullName>
    </submittedName>
</protein>
<feature type="region of interest" description="Disordered" evidence="8">
    <location>
        <begin position="1"/>
        <end position="56"/>
    </location>
</feature>
<evidence type="ECO:0000313" key="10">
    <source>
        <dbReference type="EMBL" id="PRY67621.1"/>
    </source>
</evidence>
<accession>A0A2T0VBT9</accession>
<dbReference type="GO" id="GO:0022857">
    <property type="term" value="F:transmembrane transporter activity"/>
    <property type="evidence" value="ECO:0007669"/>
    <property type="project" value="InterPro"/>
</dbReference>
<dbReference type="PANTHER" id="PTHR30472:SF25">
    <property type="entry name" value="ABC TRANSPORTER PERMEASE PROTEIN MJ0876-RELATED"/>
    <property type="match status" value="1"/>
</dbReference>
<keyword evidence="11" id="KW-1185">Reference proteome</keyword>
<gene>
    <name evidence="10" type="ORF">B0I08_106228</name>
</gene>
<keyword evidence="4" id="KW-1003">Cell membrane</keyword>
<organism evidence="10 11">
    <name type="scientific">Glaciihabitans tibetensis</name>
    <dbReference type="NCBI Taxonomy" id="1266600"/>
    <lineage>
        <taxon>Bacteria</taxon>
        <taxon>Bacillati</taxon>
        <taxon>Actinomycetota</taxon>
        <taxon>Actinomycetes</taxon>
        <taxon>Micrococcales</taxon>
        <taxon>Microbacteriaceae</taxon>
        <taxon>Glaciihabitans</taxon>
    </lineage>
</organism>
<dbReference type="CDD" id="cd06550">
    <property type="entry name" value="TM_ABC_iron-siderophores_like"/>
    <property type="match status" value="1"/>
</dbReference>
<dbReference type="AlphaFoldDB" id="A0A2T0VBT9"/>
<keyword evidence="6 9" id="KW-1133">Transmembrane helix</keyword>
<evidence type="ECO:0000256" key="7">
    <source>
        <dbReference type="ARBA" id="ARBA00023136"/>
    </source>
</evidence>
<evidence type="ECO:0000256" key="3">
    <source>
        <dbReference type="ARBA" id="ARBA00022448"/>
    </source>
</evidence>
<evidence type="ECO:0000313" key="11">
    <source>
        <dbReference type="Proteomes" id="UP000237983"/>
    </source>
</evidence>
<feature type="compositionally biased region" description="Pro residues" evidence="8">
    <location>
        <begin position="1"/>
        <end position="14"/>
    </location>
</feature>
<comment type="similarity">
    <text evidence="2">Belongs to the binding-protein-dependent transport system permease family. FecCD subfamily.</text>
</comment>
<feature type="transmembrane region" description="Helical" evidence="9">
    <location>
        <begin position="59"/>
        <end position="80"/>
    </location>
</feature>
<dbReference type="EMBL" id="PVTL01000006">
    <property type="protein sequence ID" value="PRY67621.1"/>
    <property type="molecule type" value="Genomic_DNA"/>
</dbReference>
<dbReference type="Pfam" id="PF01032">
    <property type="entry name" value="FecCD"/>
    <property type="match status" value="1"/>
</dbReference>
<feature type="transmembrane region" description="Helical" evidence="9">
    <location>
        <begin position="151"/>
        <end position="171"/>
    </location>
</feature>
<comment type="subcellular location">
    <subcellularLocation>
        <location evidence="1">Cell membrane</location>
        <topology evidence="1">Multi-pass membrane protein</topology>
    </subcellularLocation>
</comment>
<evidence type="ECO:0000256" key="2">
    <source>
        <dbReference type="ARBA" id="ARBA00007935"/>
    </source>
</evidence>
<comment type="caution">
    <text evidence="10">The sequence shown here is derived from an EMBL/GenBank/DDBJ whole genome shotgun (WGS) entry which is preliminary data.</text>
</comment>
<feature type="transmembrane region" description="Helical" evidence="9">
    <location>
        <begin position="177"/>
        <end position="197"/>
    </location>
</feature>
<dbReference type="GO" id="GO:0005886">
    <property type="term" value="C:plasma membrane"/>
    <property type="evidence" value="ECO:0007669"/>
    <property type="project" value="UniProtKB-SubCell"/>
</dbReference>
<feature type="transmembrane region" description="Helical" evidence="9">
    <location>
        <begin position="298"/>
        <end position="325"/>
    </location>
</feature>
<name>A0A2T0VBT9_9MICO</name>
<dbReference type="Proteomes" id="UP000237983">
    <property type="component" value="Unassembled WGS sequence"/>
</dbReference>
<proteinExistence type="inferred from homology"/>
<evidence type="ECO:0000256" key="5">
    <source>
        <dbReference type="ARBA" id="ARBA00022692"/>
    </source>
</evidence>
<feature type="transmembrane region" description="Helical" evidence="9">
    <location>
        <begin position="251"/>
        <end position="278"/>
    </location>
</feature>
<keyword evidence="7 9" id="KW-0472">Membrane</keyword>
<keyword evidence="5 9" id="KW-0812">Transmembrane</keyword>